<comment type="caution">
    <text evidence="24">The sequence shown here is derived from an EMBL/GenBank/DDBJ whole genome shotgun (WGS) entry which is preliminary data.</text>
</comment>
<gene>
    <name evidence="24" type="ORF">Tci_012276</name>
</gene>
<feature type="domain" description="Retrovirus-related Pol polyprotein from transposon TNT 1-94-like beta-barrel" evidence="22">
    <location>
        <begin position="575"/>
        <end position="647"/>
    </location>
</feature>
<dbReference type="GO" id="GO:0005524">
    <property type="term" value="F:ATP binding"/>
    <property type="evidence" value="ECO:0007669"/>
    <property type="project" value="UniProtKB-KW"/>
</dbReference>
<accession>A0A6L2JT87</accession>
<reference evidence="24" key="1">
    <citation type="journal article" date="2019" name="Sci. Rep.">
        <title>Draft genome of Tanacetum cinerariifolium, the natural source of mosquito coil.</title>
        <authorList>
            <person name="Yamashiro T."/>
            <person name="Shiraishi A."/>
            <person name="Satake H."/>
            <person name="Nakayama K."/>
        </authorList>
    </citation>
    <scope>NUCLEOTIDE SEQUENCE</scope>
</reference>
<dbReference type="Gene3D" id="3.30.420.10">
    <property type="entry name" value="Ribonuclease H-like superfamily/Ribonuclease H"/>
    <property type="match status" value="2"/>
</dbReference>
<keyword evidence="5" id="KW-0479">Metal-binding</keyword>
<evidence type="ECO:0000313" key="24">
    <source>
        <dbReference type="EMBL" id="GEU40298.1"/>
    </source>
</evidence>
<evidence type="ECO:0000259" key="23">
    <source>
        <dbReference type="Pfam" id="PF25597"/>
    </source>
</evidence>
<evidence type="ECO:0000256" key="3">
    <source>
        <dbReference type="ARBA" id="ARBA00022670"/>
    </source>
</evidence>
<dbReference type="GO" id="GO:0046872">
    <property type="term" value="F:metal ion binding"/>
    <property type="evidence" value="ECO:0007669"/>
    <property type="project" value="UniProtKB-KW"/>
</dbReference>
<evidence type="ECO:0000256" key="15">
    <source>
        <dbReference type="ARBA" id="ARBA00023113"/>
    </source>
</evidence>
<dbReference type="GO" id="GO:0004190">
    <property type="term" value="F:aspartic-type endopeptidase activity"/>
    <property type="evidence" value="ECO:0007669"/>
    <property type="project" value="UniProtKB-KW"/>
</dbReference>
<evidence type="ECO:0000259" key="22">
    <source>
        <dbReference type="Pfam" id="PF22936"/>
    </source>
</evidence>
<dbReference type="InterPro" id="IPR036397">
    <property type="entry name" value="RNaseH_sf"/>
</dbReference>
<keyword evidence="14" id="KW-0239">DNA-directed DNA polymerase</keyword>
<sequence>MTSLADKAILSGTNNRPPMLEKDMYDSWKSRMELYTLNRQHGRMILESFENGPLLWPKVEENGVTRSKKYSELSTTKVIQADCDDGSLHDFYLRFSLLLNDMNIYNMKLEQFQVNMKFLNTLPPEWSKFVTDVKLVMFQKSDDPIDAINHMMSFLTAVVTSRYPPTNNQLRTSSNPHQQATVNNERVTIQPIQGRQNSMTAAQANGQVLHEEELEFLADPGIVETQSTQYVVTKTAAYQADDLDAYYSDCDELNYAKIALMANLSYYGSDNLAKNVDKASESCAQSLEIDNLKHILSEHLKEKESLEQKVTLLKNDFLKEESRNIDRELALEKQSLGKSLVIAALKETLSILKGKAVVNKTETLHPIDPELLKIDVAPLAPKLRKNRTARNDYLKHTQEETATLREIVENEILLNPLNTYLDYAYTKAISSVPNSKLNVNFDLKCATCNGCLFFDNHDSYVLAYINYVNARVKSKSVKKPVNKKIWQPTGKMFTSIGHIWRHTRRTFTLVGNVCPLTRITTTAIVPLRKPIPIESNTTKPVVTLVYSRKSKATNNKVLVSNSKINKLLVVQIVLWYLDSGCSKHMTGDRSQLINFVQKFLGTVKFRNDHVAKIMGYGDYKIGNVTILRVYFVEGLGHNLFLMGQFCDSDLEVAFRQHTCFILNLDCASKTKSWLWHRFLSHLNFSAINHLARQGLVRGLPKLKFEKDHLCSACAMGKSKKKSHKPKSEDTNQEKPYLLHMDLYGPMRVESVNQNKYILVIVDDYSRFTWVKCLRSKDEAPNFIIKFLKMIQNGVIERRNRTLIEAARTMLIYAQALLFLWAEAVATACYTQNRSIIRLRHEKTPYELLYNKLLDLSFLHVFGALCYPTNDSENLGKLQHKADIGIFIGYAPTKKAFQIYNKRTRRIVETIHVDFDELTAMASEQSSSGLVQKSSFSTPYVPPSRNDWDLLFQPMFDELLNPSPSVDPQAPEVIALIADVIPPVQAESIGLPSSTSVAQDAPSPKAIQEELNEFERLEVLELVPRPDKVMMITLKWIYKVKLDELGRILKNKARLVARGYRQEEGIDFEESFALVARLEAIRIFLAYAAHKSMVVYHMDVKTAFLNGNLREEVYVSQLDGFMDQDNPNHMYKLKKALYGLKQSPRTWYDMLSLFLISQDFSKGSVDPTLFIRRNGNDLLLVQIYVDDIIFAASTLELCDLFANLMCLKFKMSMMVDTPMVEKSKPQMIGTLLYLTTSRPDLQFAICMCVGYQARPTEKHDSSVSLTAFADADHAGFQDTRRSTSGSLQFLGERLISWSSKRQKSAAISSTEAEYIALSGCCSQILWMRSQLMDYDLGFNKIPMYCDNKSAIALCCNTIQHSRSKHIDIIYHFIKEQVENEVIELYFVNTEYQLADLFTKALGKIELNVPEIYMQEFWATTTVHHHSIRFKIDNKKHIVNLESFREMLHIFPRLPHQPFVDPPFEEEILVFLRFLGHNGVIRKLTDVNINKLHQPWRSFAVIINKCLTVKSLGYDSLRLSQAQILWGLYHTRNVDFAYLMWEDFVYQVEHKDTKKSSKMYYPRFTKFIIHHFMSKDPSIPRRNKFGALLPTERTNEDIRNSNAYKEYYAVATGATPPKPKASIRKTRSSSDTTITPPTAVAGPRLTTSEKENKQLKLLKPRVYLPSLSAVEGTGSIPEEDEGNDEDDKEEGSDDGQASDEEEFIHPSLSTHAEEEPRDEESFDPISKTPKNSVDEGNGEENLGTNVGRDEGQDEEDKAYELYIDVNINLGRGIQLGDVHTTQEVKNSHVTLTPVNPNGQQQSSSVSSQFVINMLNPIPDTIDENMQKIIKEQVKEQVKVQVSKILPMIEQTVNEQLKAKVLTRSSNSSKTSYAIAVDLSEMELKKILIEKMEGNKSIHQFNEQRNLYKALVEAYKYDKIILDTYGDTVTQKRCRDDDADKDEETSARSDRGPRDAEKERSPSQQALQWRQLPGALASQPKGLNLDRHRQASLLQQRSLCRPPLRWKSRHIQSFTQGSYKSLVGLEFFLEEVYKATTDQLDWLTPKKKLNLTKPDTHHSDLKRKEAYIAYTNPRGFIYRKKDKQNRLMQIDELHKFSDGTLTDVRTALDDRLKGIRMKYQPQ</sequence>
<feature type="region of interest" description="Disordered" evidence="19">
    <location>
        <begin position="1613"/>
        <end position="1648"/>
    </location>
</feature>
<keyword evidence="14" id="KW-0548">Nucleotidyltransferase</keyword>
<evidence type="ECO:0000259" key="20">
    <source>
        <dbReference type="Pfam" id="PF07727"/>
    </source>
</evidence>
<dbReference type="GO" id="GO:0004519">
    <property type="term" value="F:endonuclease activity"/>
    <property type="evidence" value="ECO:0007669"/>
    <property type="project" value="UniProtKB-KW"/>
</dbReference>
<feature type="domain" description="GAG-pre-integrase" evidence="21">
    <location>
        <begin position="666"/>
        <end position="718"/>
    </location>
</feature>
<evidence type="ECO:0000256" key="4">
    <source>
        <dbReference type="ARBA" id="ARBA00022722"/>
    </source>
</evidence>
<evidence type="ECO:0000256" key="10">
    <source>
        <dbReference type="ARBA" id="ARBA00022840"/>
    </source>
</evidence>
<feature type="region of interest" description="Disordered" evidence="19">
    <location>
        <begin position="1666"/>
        <end position="1751"/>
    </location>
</feature>
<dbReference type="InterPro" id="IPR012337">
    <property type="entry name" value="RNaseH-like_sf"/>
</dbReference>
<keyword evidence="16" id="KW-0233">DNA recombination</keyword>
<dbReference type="EMBL" id="BKCJ010001284">
    <property type="protein sequence ID" value="GEU40298.1"/>
    <property type="molecule type" value="Genomic_DNA"/>
</dbReference>
<keyword evidence="7" id="KW-0064">Aspartyl protease</keyword>
<keyword evidence="11" id="KW-0460">Magnesium</keyword>
<evidence type="ECO:0000256" key="19">
    <source>
        <dbReference type="SAM" id="MobiDB-lite"/>
    </source>
</evidence>
<evidence type="ECO:0000256" key="18">
    <source>
        <dbReference type="SAM" id="Coils"/>
    </source>
</evidence>
<organism evidence="24">
    <name type="scientific">Tanacetum cinerariifolium</name>
    <name type="common">Dalmatian daisy</name>
    <name type="synonym">Chrysanthemum cinerariifolium</name>
    <dbReference type="NCBI Taxonomy" id="118510"/>
    <lineage>
        <taxon>Eukaryota</taxon>
        <taxon>Viridiplantae</taxon>
        <taxon>Streptophyta</taxon>
        <taxon>Embryophyta</taxon>
        <taxon>Tracheophyta</taxon>
        <taxon>Spermatophyta</taxon>
        <taxon>Magnoliopsida</taxon>
        <taxon>eudicotyledons</taxon>
        <taxon>Gunneridae</taxon>
        <taxon>Pentapetalae</taxon>
        <taxon>asterids</taxon>
        <taxon>campanulids</taxon>
        <taxon>Asterales</taxon>
        <taxon>Asteraceae</taxon>
        <taxon>Asteroideae</taxon>
        <taxon>Anthemideae</taxon>
        <taxon>Anthemidinae</taxon>
        <taxon>Tanacetum</taxon>
    </lineage>
</organism>
<evidence type="ECO:0000259" key="21">
    <source>
        <dbReference type="Pfam" id="PF13976"/>
    </source>
</evidence>
<evidence type="ECO:0000256" key="14">
    <source>
        <dbReference type="ARBA" id="ARBA00022932"/>
    </source>
</evidence>
<feature type="domain" description="Reverse transcriptase Ty1/copia-type" evidence="20">
    <location>
        <begin position="1017"/>
        <end position="1214"/>
    </location>
</feature>
<evidence type="ECO:0000256" key="12">
    <source>
        <dbReference type="ARBA" id="ARBA00022908"/>
    </source>
</evidence>
<dbReference type="InterPro" id="IPR039537">
    <property type="entry name" value="Retrotran_Ty1/copia-like"/>
</dbReference>
<keyword evidence="17" id="KW-0511">Multifunctional enzyme</keyword>
<keyword evidence="9" id="KW-0378">Hydrolase</keyword>
<feature type="domain" description="Retroviral polymerase SH3-like" evidence="23">
    <location>
        <begin position="864"/>
        <end position="922"/>
    </location>
</feature>
<keyword evidence="8" id="KW-0255">Endonuclease</keyword>
<keyword evidence="15" id="KW-0917">Virion maturation</keyword>
<name>A0A6L2JT87_TANCI</name>
<dbReference type="InterPro" id="IPR054722">
    <property type="entry name" value="PolX-like_BBD"/>
</dbReference>
<feature type="coiled-coil region" evidence="18">
    <location>
        <begin position="289"/>
        <end position="323"/>
    </location>
</feature>
<protein>
    <submittedName>
        <fullName evidence="24">Retrovirus-related Pol polyprotein from transposon TNT 1-94</fullName>
    </submittedName>
</protein>
<evidence type="ECO:0000256" key="8">
    <source>
        <dbReference type="ARBA" id="ARBA00022759"/>
    </source>
</evidence>
<evidence type="ECO:0000256" key="5">
    <source>
        <dbReference type="ARBA" id="ARBA00022723"/>
    </source>
</evidence>
<keyword evidence="6" id="KW-0547">Nucleotide-binding</keyword>
<dbReference type="GO" id="GO:0003964">
    <property type="term" value="F:RNA-directed DNA polymerase activity"/>
    <property type="evidence" value="ECO:0007669"/>
    <property type="project" value="UniProtKB-KW"/>
</dbReference>
<evidence type="ECO:0000256" key="11">
    <source>
        <dbReference type="ARBA" id="ARBA00022842"/>
    </source>
</evidence>
<dbReference type="GO" id="GO:0003887">
    <property type="term" value="F:DNA-directed DNA polymerase activity"/>
    <property type="evidence" value="ECO:0007669"/>
    <property type="project" value="UniProtKB-KW"/>
</dbReference>
<dbReference type="InterPro" id="IPR043502">
    <property type="entry name" value="DNA/RNA_pol_sf"/>
</dbReference>
<keyword evidence="10" id="KW-0067">ATP-binding</keyword>
<evidence type="ECO:0000256" key="16">
    <source>
        <dbReference type="ARBA" id="ARBA00023172"/>
    </source>
</evidence>
<evidence type="ECO:0000256" key="9">
    <source>
        <dbReference type="ARBA" id="ARBA00022801"/>
    </source>
</evidence>
<dbReference type="PANTHER" id="PTHR42648">
    <property type="entry name" value="TRANSPOSASE, PUTATIVE-RELATED"/>
    <property type="match status" value="1"/>
</dbReference>
<dbReference type="GO" id="GO:0003676">
    <property type="term" value="F:nucleic acid binding"/>
    <property type="evidence" value="ECO:0007669"/>
    <property type="project" value="InterPro"/>
</dbReference>
<feature type="compositionally biased region" description="Acidic residues" evidence="19">
    <location>
        <begin position="1675"/>
        <end position="1700"/>
    </location>
</feature>
<dbReference type="GO" id="GO:0015074">
    <property type="term" value="P:DNA integration"/>
    <property type="evidence" value="ECO:0007669"/>
    <property type="project" value="UniProtKB-KW"/>
</dbReference>
<dbReference type="SUPFAM" id="SSF56672">
    <property type="entry name" value="DNA/RNA polymerases"/>
    <property type="match status" value="1"/>
</dbReference>
<evidence type="ECO:0000256" key="6">
    <source>
        <dbReference type="ARBA" id="ARBA00022741"/>
    </source>
</evidence>
<dbReference type="InterPro" id="IPR025724">
    <property type="entry name" value="GAG-pre-integrase_dom"/>
</dbReference>
<dbReference type="Pfam" id="PF25597">
    <property type="entry name" value="SH3_retrovirus"/>
    <property type="match status" value="1"/>
</dbReference>
<dbReference type="SUPFAM" id="SSF53098">
    <property type="entry name" value="Ribonuclease H-like"/>
    <property type="match status" value="1"/>
</dbReference>
<feature type="compositionally biased region" description="Basic and acidic residues" evidence="19">
    <location>
        <begin position="1930"/>
        <end position="1958"/>
    </location>
</feature>
<evidence type="ECO:0000256" key="1">
    <source>
        <dbReference type="ARBA" id="ARBA00002180"/>
    </source>
</evidence>
<keyword evidence="2" id="KW-1188">Viral release from host cell</keyword>
<keyword evidence="18" id="KW-0175">Coiled coil</keyword>
<dbReference type="GO" id="GO:0006508">
    <property type="term" value="P:proteolysis"/>
    <property type="evidence" value="ECO:0007669"/>
    <property type="project" value="UniProtKB-KW"/>
</dbReference>
<proteinExistence type="predicted"/>
<keyword evidence="3" id="KW-0645">Protease</keyword>
<dbReference type="PANTHER" id="PTHR42648:SF11">
    <property type="entry name" value="TRANSPOSON TY4-P GAG-POL POLYPROTEIN"/>
    <property type="match status" value="1"/>
</dbReference>
<evidence type="ECO:0000256" key="17">
    <source>
        <dbReference type="ARBA" id="ARBA00023268"/>
    </source>
</evidence>
<dbReference type="InterPro" id="IPR057670">
    <property type="entry name" value="SH3_retrovirus"/>
</dbReference>
<evidence type="ECO:0000256" key="2">
    <source>
        <dbReference type="ARBA" id="ARBA00022612"/>
    </source>
</evidence>
<dbReference type="Pfam" id="PF13976">
    <property type="entry name" value="gag_pre-integrs"/>
    <property type="match status" value="1"/>
</dbReference>
<dbReference type="InterPro" id="IPR013103">
    <property type="entry name" value="RVT_2"/>
</dbReference>
<keyword evidence="4" id="KW-0540">Nuclease</keyword>
<keyword evidence="13" id="KW-0695">RNA-directed DNA polymerase</keyword>
<evidence type="ECO:0000256" key="13">
    <source>
        <dbReference type="ARBA" id="ARBA00022918"/>
    </source>
</evidence>
<comment type="function">
    <text evidence="1">The aspartyl protease (PR) mediates the proteolytic cleavages of the Gag and Gag-Pol polyproteins after assembly of the VLP.</text>
</comment>
<keyword evidence="12" id="KW-0229">DNA integration</keyword>
<evidence type="ECO:0000256" key="7">
    <source>
        <dbReference type="ARBA" id="ARBA00022750"/>
    </source>
</evidence>
<feature type="region of interest" description="Disordered" evidence="19">
    <location>
        <begin position="1930"/>
        <end position="1964"/>
    </location>
</feature>
<dbReference type="Pfam" id="PF22936">
    <property type="entry name" value="Pol_BBD"/>
    <property type="match status" value="1"/>
</dbReference>
<dbReference type="GO" id="GO:0006310">
    <property type="term" value="P:DNA recombination"/>
    <property type="evidence" value="ECO:0007669"/>
    <property type="project" value="UniProtKB-KW"/>
</dbReference>
<keyword evidence="14" id="KW-0808">Transferase</keyword>
<dbReference type="Pfam" id="PF07727">
    <property type="entry name" value="RVT_2"/>
    <property type="match status" value="1"/>
</dbReference>
<dbReference type="CDD" id="cd09272">
    <property type="entry name" value="RNase_HI_RT_Ty1"/>
    <property type="match status" value="1"/>
</dbReference>